<reference evidence="1 2" key="1">
    <citation type="submission" date="2018-06" db="EMBL/GenBank/DDBJ databases">
        <title>Genomic Encyclopedia of Type Strains, Phase IV (KMG-IV): sequencing the most valuable type-strain genomes for metagenomic binning, comparative biology and taxonomic classification.</title>
        <authorList>
            <person name="Goeker M."/>
        </authorList>
    </citation>
    <scope>NUCLEOTIDE SEQUENCE [LARGE SCALE GENOMIC DNA]</scope>
    <source>
        <strain evidence="1 2">DSM 45479</strain>
    </source>
</reference>
<dbReference type="PANTHER" id="PTHR38733">
    <property type="entry name" value="PROTEIN MCRC"/>
    <property type="match status" value="1"/>
</dbReference>
<dbReference type="InterPro" id="IPR011604">
    <property type="entry name" value="PDDEXK-like_dom_sf"/>
</dbReference>
<comment type="caution">
    <text evidence="1">The sequence shown here is derived from an EMBL/GenBank/DDBJ whole genome shotgun (WGS) entry which is preliminary data.</text>
</comment>
<evidence type="ECO:0000313" key="2">
    <source>
        <dbReference type="Proteomes" id="UP000248714"/>
    </source>
</evidence>
<evidence type="ECO:0000313" key="1">
    <source>
        <dbReference type="EMBL" id="RAS71020.1"/>
    </source>
</evidence>
<dbReference type="Gene3D" id="3.90.320.10">
    <property type="match status" value="1"/>
</dbReference>
<organism evidence="1 2">
    <name type="scientific">Lentzea atacamensis</name>
    <dbReference type="NCBI Taxonomy" id="531938"/>
    <lineage>
        <taxon>Bacteria</taxon>
        <taxon>Bacillati</taxon>
        <taxon>Actinomycetota</taxon>
        <taxon>Actinomycetes</taxon>
        <taxon>Pseudonocardiales</taxon>
        <taxon>Pseudonocardiaceae</taxon>
        <taxon>Lentzea</taxon>
    </lineage>
</organism>
<proteinExistence type="predicted"/>
<protein>
    <submittedName>
        <fullName evidence="1">5-methylcytosine-specific restriction enzyme subunit McrC</fullName>
    </submittedName>
</protein>
<name>A0ABX9ELX7_9PSEU</name>
<sequence>MIELHENAKAGHKLRLTPLQLAFLEKCDLIDVKPAGDGHRLVPKSKRVGAVHAHGLDIVVTPKVSIPRLLFMIGYAVNPGFRPENIEGVQADGLWGIVAETLCRHAERALLNGVLTGYATEDATSTVIRGRIRVGDQIAARPGRLLPVEISHDEYTMDIAENQILRAAVRRMLGVPRIDEKVRRRLGHVESQLSAISPLRPGAPAPKWRPSRLNARYQPALRIAELVLNTLSFEVGEDGLSIATFVVNMEKVFEDFVTTALTEAWSTSPGHTRGQYAAKLDTGGAISTRIDVVHLVDGKPRFVVDAKYKRPSPRGNYPNADLYQVLAYCTSLQVEQGWLVYPSGTAGVRPRRVLNSPITITEYPLNLDVPPRELLVQIEELARSAWNSGSD</sequence>
<gene>
    <name evidence="1" type="ORF">C8D87_1011321</name>
</gene>
<dbReference type="InterPro" id="IPR019292">
    <property type="entry name" value="McrC"/>
</dbReference>
<dbReference type="PANTHER" id="PTHR38733:SF1">
    <property type="entry name" value="TYPE IV METHYL-DIRECTED RESTRICTION ENZYME ECOKMCRBC"/>
    <property type="match status" value="1"/>
</dbReference>
<dbReference type="Pfam" id="PF10117">
    <property type="entry name" value="McrBC"/>
    <property type="match status" value="1"/>
</dbReference>
<dbReference type="Proteomes" id="UP000248714">
    <property type="component" value="Unassembled WGS sequence"/>
</dbReference>
<dbReference type="RefSeq" id="WP_170166326.1">
    <property type="nucleotide sequence ID" value="NZ_QLTT01000001.1"/>
</dbReference>
<keyword evidence="2" id="KW-1185">Reference proteome</keyword>
<accession>A0ABX9ELX7</accession>
<dbReference type="EMBL" id="QLTT01000001">
    <property type="protein sequence ID" value="RAS71020.1"/>
    <property type="molecule type" value="Genomic_DNA"/>
</dbReference>